<feature type="non-terminal residue" evidence="1">
    <location>
        <position position="32"/>
    </location>
</feature>
<gene>
    <name evidence="1" type="ORF">SVUK_LOCUS8931</name>
</gene>
<protein>
    <submittedName>
        <fullName evidence="1">Uncharacterized protein</fullName>
    </submittedName>
</protein>
<reference evidence="1 2" key="1">
    <citation type="submission" date="2018-11" db="EMBL/GenBank/DDBJ databases">
        <authorList>
            <consortium name="Pathogen Informatics"/>
        </authorList>
    </citation>
    <scope>NUCLEOTIDE SEQUENCE [LARGE SCALE GENOMIC DNA]</scope>
</reference>
<organism evidence="1 2">
    <name type="scientific">Strongylus vulgaris</name>
    <name type="common">Blood worm</name>
    <dbReference type="NCBI Taxonomy" id="40348"/>
    <lineage>
        <taxon>Eukaryota</taxon>
        <taxon>Metazoa</taxon>
        <taxon>Ecdysozoa</taxon>
        <taxon>Nematoda</taxon>
        <taxon>Chromadorea</taxon>
        <taxon>Rhabditida</taxon>
        <taxon>Rhabditina</taxon>
        <taxon>Rhabditomorpha</taxon>
        <taxon>Strongyloidea</taxon>
        <taxon>Strongylidae</taxon>
        <taxon>Strongylus</taxon>
    </lineage>
</organism>
<evidence type="ECO:0000313" key="2">
    <source>
        <dbReference type="Proteomes" id="UP000270094"/>
    </source>
</evidence>
<dbReference type="Proteomes" id="UP000270094">
    <property type="component" value="Unassembled WGS sequence"/>
</dbReference>
<evidence type="ECO:0000313" key="1">
    <source>
        <dbReference type="EMBL" id="VDM73933.1"/>
    </source>
</evidence>
<sequence length="32" mass="3881">MEKWMEMTKKMQKFGACNFLLSKSSRCVEFFN</sequence>
<dbReference type="AlphaFoldDB" id="A0A3P7J0T6"/>
<keyword evidence="2" id="KW-1185">Reference proteome</keyword>
<accession>A0A3P7J0T6</accession>
<name>A0A3P7J0T6_STRVU</name>
<proteinExistence type="predicted"/>
<dbReference type="EMBL" id="UYYB01033186">
    <property type="protein sequence ID" value="VDM73933.1"/>
    <property type="molecule type" value="Genomic_DNA"/>
</dbReference>